<dbReference type="Proteomes" id="UP000014316">
    <property type="component" value="Unassembled WGS sequence"/>
</dbReference>
<dbReference type="Gene3D" id="3.40.630.30">
    <property type="match status" value="1"/>
</dbReference>
<organism evidence="2 3">
    <name type="scientific">Lacticaseibacillus paracasei subsp. paracasei Lpp123</name>
    <dbReference type="NCBI Taxonomy" id="1256201"/>
    <lineage>
        <taxon>Bacteria</taxon>
        <taxon>Bacillati</taxon>
        <taxon>Bacillota</taxon>
        <taxon>Bacilli</taxon>
        <taxon>Lactobacillales</taxon>
        <taxon>Lactobacillaceae</taxon>
        <taxon>Lacticaseibacillus</taxon>
    </lineage>
</organism>
<dbReference type="InterPro" id="IPR052564">
    <property type="entry name" value="N-acetyltrans/Recomb-assoc"/>
</dbReference>
<feature type="domain" description="N-acetyltransferase" evidence="1">
    <location>
        <begin position="2"/>
        <end position="153"/>
    </location>
</feature>
<dbReference type="GO" id="GO:0016747">
    <property type="term" value="F:acyltransferase activity, transferring groups other than amino-acyl groups"/>
    <property type="evidence" value="ECO:0007669"/>
    <property type="project" value="InterPro"/>
</dbReference>
<dbReference type="EMBL" id="ANJW01000346">
    <property type="protein sequence ID" value="EPC55706.1"/>
    <property type="molecule type" value="Genomic_DNA"/>
</dbReference>
<proteinExistence type="predicted"/>
<dbReference type="SUPFAM" id="SSF55729">
    <property type="entry name" value="Acyl-CoA N-acyltransferases (Nat)"/>
    <property type="match status" value="1"/>
</dbReference>
<dbReference type="InterPro" id="IPR016181">
    <property type="entry name" value="Acyl_CoA_acyltransferase"/>
</dbReference>
<comment type="caution">
    <text evidence="2">The sequence shown here is derived from an EMBL/GenBank/DDBJ whole genome shotgun (WGS) entry which is preliminary data.</text>
</comment>
<dbReference type="Pfam" id="PF13673">
    <property type="entry name" value="Acetyltransf_10"/>
    <property type="match status" value="1"/>
</dbReference>
<accession>A0A829GHS3</accession>
<dbReference type="InterPro" id="IPR000182">
    <property type="entry name" value="GNAT_dom"/>
</dbReference>
<evidence type="ECO:0000259" key="1">
    <source>
        <dbReference type="PROSITE" id="PS51186"/>
    </source>
</evidence>
<protein>
    <submittedName>
        <fullName evidence="2">Putative N-acetyltransferase YafP</fullName>
    </submittedName>
</protein>
<dbReference type="PANTHER" id="PTHR43451:SF1">
    <property type="entry name" value="ACETYLTRANSFERASE"/>
    <property type="match status" value="1"/>
</dbReference>
<evidence type="ECO:0000313" key="2">
    <source>
        <dbReference type="EMBL" id="EPC55706.1"/>
    </source>
</evidence>
<reference evidence="2 3" key="1">
    <citation type="journal article" date="2013" name="PLoS ONE">
        <title>Lactobacillus paracasei comparative genomics: towards species pan-genome definition and exploitation of diversity.</title>
        <authorList>
            <person name="Smokvina T."/>
            <person name="Wels M."/>
            <person name="Polka J."/>
            <person name="Chervaux C."/>
            <person name="Brisse S."/>
            <person name="Boekhorst J."/>
            <person name="van Hylckama Vlieg J.E."/>
            <person name="Siezen R.J."/>
        </authorList>
    </citation>
    <scope>NUCLEOTIDE SEQUENCE [LARGE SCALE GENOMIC DNA]</scope>
    <source>
        <strain evidence="2 3">Lpp123</strain>
    </source>
</reference>
<gene>
    <name evidence="2" type="ORF">Lpp123_06018</name>
</gene>
<keyword evidence="2" id="KW-0808">Transferase</keyword>
<dbReference type="PANTHER" id="PTHR43451">
    <property type="entry name" value="ACETYLTRANSFERASE (GNAT) FAMILY PROTEIN"/>
    <property type="match status" value="1"/>
</dbReference>
<evidence type="ECO:0000313" key="3">
    <source>
        <dbReference type="Proteomes" id="UP000014316"/>
    </source>
</evidence>
<name>A0A829GHS3_LACPA</name>
<dbReference type="AlphaFoldDB" id="A0A829GHS3"/>
<sequence>MLIIRPYQPSDAGPTLALFRDTVQKINAKDYTADQIAVWAGHERSLAAWHASFMKHVALVALDETETIIGFADMASDGYLDRLYVSAAHQREGVGRLLVASLEQRVISQRYTAFVSITARQFFEAMGYVVVNQHTSIIGSVTFRNYLMAKHNRSERVKSPFKKSVSH</sequence>
<dbReference type="PROSITE" id="PS51186">
    <property type="entry name" value="GNAT"/>
    <property type="match status" value="1"/>
</dbReference>
<dbReference type="CDD" id="cd04301">
    <property type="entry name" value="NAT_SF"/>
    <property type="match status" value="1"/>
</dbReference>